<evidence type="ECO:0000259" key="1">
    <source>
        <dbReference type="Pfam" id="PF04471"/>
    </source>
</evidence>
<dbReference type="Proteomes" id="UP001236559">
    <property type="component" value="Unassembled WGS sequence"/>
</dbReference>
<organism evidence="2 3">
    <name type="scientific">Peptoniphilus koenoeneniae</name>
    <dbReference type="NCBI Taxonomy" id="507751"/>
    <lineage>
        <taxon>Bacteria</taxon>
        <taxon>Bacillati</taxon>
        <taxon>Bacillota</taxon>
        <taxon>Tissierellia</taxon>
        <taxon>Tissierellales</taxon>
        <taxon>Peptoniphilaceae</taxon>
        <taxon>Peptoniphilus</taxon>
    </lineage>
</organism>
<gene>
    <name evidence="2" type="ORF">J2S72_001103</name>
</gene>
<reference evidence="2 3" key="1">
    <citation type="submission" date="2023-07" db="EMBL/GenBank/DDBJ databases">
        <title>Genomic Encyclopedia of Type Strains, Phase IV (KMG-IV): sequencing the most valuable type-strain genomes for metagenomic binning, comparative biology and taxonomic classification.</title>
        <authorList>
            <person name="Goeker M."/>
        </authorList>
    </citation>
    <scope>NUCLEOTIDE SEQUENCE [LARGE SCALE GENOMIC DNA]</scope>
    <source>
        <strain evidence="2 3">DSM 22616</strain>
    </source>
</reference>
<dbReference type="InterPro" id="IPR007560">
    <property type="entry name" value="Restrct_endonuc_IV_Mrr"/>
</dbReference>
<keyword evidence="3" id="KW-1185">Reference proteome</keyword>
<dbReference type="Pfam" id="PF04471">
    <property type="entry name" value="Mrr_cat"/>
    <property type="match status" value="1"/>
</dbReference>
<name>A0ABU0AUY4_9FIRM</name>
<sequence>MKPVDLSFTGFEFDNCKNKKKYSIFHKEYPLILSRDMLMAIEYLLWYVPNINSIQSSKNDMVESIDFDDFSFDIVMENMNLKKEDVAFLDYINPLIVNFYRDEICTNCQKIILTRYENESKTKSLLRHIRNAIAHGYFNVVDGILIGFDFKNENYKIDDCTGIFKIRPENLLKALKILDLEVTEEKLASIALKKTGYEVEGFEDENIKLGFDFWAKKGNKRYAVEVKKYPEHKTLPQDAIDKLIKEFTGTYAKNAKPVLFINTSLMTDNEKKKLRREKVILLDIKNIKKMLRGIDILKEIEKHE</sequence>
<accession>A0ABU0AUY4</accession>
<feature type="domain" description="Restriction endonuclease type IV Mrr" evidence="1">
    <location>
        <begin position="185"/>
        <end position="291"/>
    </location>
</feature>
<protein>
    <recommendedName>
        <fullName evidence="1">Restriction endonuclease type IV Mrr domain-containing protein</fullName>
    </recommendedName>
</protein>
<dbReference type="RefSeq" id="WP_307495136.1">
    <property type="nucleotide sequence ID" value="NZ_JAUSTN010000005.1"/>
</dbReference>
<proteinExistence type="predicted"/>
<comment type="caution">
    <text evidence="2">The sequence shown here is derived from an EMBL/GenBank/DDBJ whole genome shotgun (WGS) entry which is preliminary data.</text>
</comment>
<dbReference type="SUPFAM" id="SSF52980">
    <property type="entry name" value="Restriction endonuclease-like"/>
    <property type="match status" value="1"/>
</dbReference>
<evidence type="ECO:0000313" key="2">
    <source>
        <dbReference type="EMBL" id="MDQ0275079.1"/>
    </source>
</evidence>
<dbReference type="EMBL" id="JAUSTN010000005">
    <property type="protein sequence ID" value="MDQ0275079.1"/>
    <property type="molecule type" value="Genomic_DNA"/>
</dbReference>
<evidence type="ECO:0000313" key="3">
    <source>
        <dbReference type="Proteomes" id="UP001236559"/>
    </source>
</evidence>
<dbReference type="InterPro" id="IPR011335">
    <property type="entry name" value="Restrct_endonuc-II-like"/>
</dbReference>